<evidence type="ECO:0000313" key="2">
    <source>
        <dbReference type="EMBL" id="ABQ67780.1"/>
    </source>
</evidence>
<gene>
    <name evidence="2" type="ordered locus">Swit_1416</name>
</gene>
<accession>A0A9J9HA58</accession>
<name>A0A9J9HA58_RHIWR</name>
<reference evidence="2 3" key="1">
    <citation type="journal article" date="2010" name="J. Bacteriol.">
        <title>Genome sequence of the dioxin-mineralizing bacterium Sphingomonas wittichii RW1.</title>
        <authorList>
            <person name="Miller T.R."/>
            <person name="Delcher A.L."/>
            <person name="Salzberg S.L."/>
            <person name="Saunders E."/>
            <person name="Detter J.C."/>
            <person name="Halden R.U."/>
        </authorList>
    </citation>
    <scope>NUCLEOTIDE SEQUENCE [LARGE SCALE GENOMIC DNA]</scope>
    <source>
        <strain evidence="3">DSM 6014 / CCUG 31198 / JCM 15750 / NBRC 105917 / EY 4224 / RW1</strain>
    </source>
</reference>
<keyword evidence="1" id="KW-0732">Signal</keyword>
<proteinExistence type="predicted"/>
<sequence>MLHHARSILACLTLILAASASASAYKDLQRLIEGRAQQYTERRPALEQRTQQSAAIAVRSIQTIEPSAAQALDTALADTRQLSYLHGRYQTLWALRQHMEKKPPLIASEVWLQQQVAAIKAKMAAADSAENDVRRTAPGKDVPLITWVGAIERLAQDRGYNEGAVAELSLINEDLRAYYAARAEEHERAVRLRTALLIALAATLSSQQAETRDLGVDSVANGVTICPDGTYVGGKTCNMTPNGRYVGGTPQMTPNGDYVGGKPRIAPDGSYVGGSGKVTMCPDGTYVGGACKMTPRGTYVGN</sequence>
<keyword evidence="3" id="KW-1185">Reference proteome</keyword>
<feature type="chain" id="PRO_5039886830" evidence="1">
    <location>
        <begin position="25"/>
        <end position="302"/>
    </location>
</feature>
<dbReference type="AlphaFoldDB" id="A0A9J9HA58"/>
<evidence type="ECO:0000256" key="1">
    <source>
        <dbReference type="SAM" id="SignalP"/>
    </source>
</evidence>
<dbReference type="Proteomes" id="UP000001989">
    <property type="component" value="Chromosome"/>
</dbReference>
<organism evidence="2 3">
    <name type="scientific">Rhizorhabdus wittichii (strain DSM 6014 / CCUG 31198 / JCM 15750 / NBRC 105917 / EY 4224 / RW1)</name>
    <name type="common">Sphingomonas wittichii</name>
    <dbReference type="NCBI Taxonomy" id="392499"/>
    <lineage>
        <taxon>Bacteria</taxon>
        <taxon>Pseudomonadati</taxon>
        <taxon>Pseudomonadota</taxon>
        <taxon>Alphaproteobacteria</taxon>
        <taxon>Sphingomonadales</taxon>
        <taxon>Sphingomonadaceae</taxon>
        <taxon>Rhizorhabdus</taxon>
    </lineage>
</organism>
<dbReference type="EMBL" id="CP000699">
    <property type="protein sequence ID" value="ABQ67780.1"/>
    <property type="molecule type" value="Genomic_DNA"/>
</dbReference>
<dbReference type="KEGG" id="swi:Swit_1416"/>
<evidence type="ECO:0000313" key="3">
    <source>
        <dbReference type="Proteomes" id="UP000001989"/>
    </source>
</evidence>
<protein>
    <submittedName>
        <fullName evidence="2">Uncharacterized protein</fullName>
    </submittedName>
</protein>
<feature type="signal peptide" evidence="1">
    <location>
        <begin position="1"/>
        <end position="24"/>
    </location>
</feature>